<evidence type="ECO:0000313" key="3">
    <source>
        <dbReference type="EMBL" id="KAB0794039.1"/>
    </source>
</evidence>
<dbReference type="SMART" id="SM00696">
    <property type="entry name" value="DM9"/>
    <property type="match status" value="1"/>
</dbReference>
<dbReference type="InterPro" id="IPR006616">
    <property type="entry name" value="DM9_repeat"/>
</dbReference>
<organism evidence="2">
    <name type="scientific">Photinus pyralis</name>
    <name type="common">Common eastern firefly</name>
    <name type="synonym">Lampyris pyralis</name>
    <dbReference type="NCBI Taxonomy" id="7054"/>
    <lineage>
        <taxon>Eukaryota</taxon>
        <taxon>Metazoa</taxon>
        <taxon>Ecdysozoa</taxon>
        <taxon>Arthropoda</taxon>
        <taxon>Hexapoda</taxon>
        <taxon>Insecta</taxon>
        <taxon>Pterygota</taxon>
        <taxon>Neoptera</taxon>
        <taxon>Endopterygota</taxon>
        <taxon>Coleoptera</taxon>
        <taxon>Polyphaga</taxon>
        <taxon>Elateriformia</taxon>
        <taxon>Elateroidea</taxon>
        <taxon>Lampyridae</taxon>
        <taxon>Lampyrinae</taxon>
        <taxon>Photinus</taxon>
    </lineage>
</organism>
<protein>
    <submittedName>
        <fullName evidence="2">Uncharacterized protein</fullName>
    </submittedName>
</protein>
<dbReference type="PANTHER" id="PTHR31649:SF10">
    <property type="entry name" value="IP19903P-RELATED"/>
    <property type="match status" value="1"/>
</dbReference>
<dbReference type="EMBL" id="GEZM01020200">
    <property type="protein sequence ID" value="JAV89324.1"/>
    <property type="molecule type" value="Transcribed_RNA"/>
</dbReference>
<name>A0A1Y1MUI1_PHOPY</name>
<reference evidence="3" key="3">
    <citation type="submission" date="2019-08" db="EMBL/GenBank/DDBJ databases">
        <authorList>
            <consortium name="Photinus pyralis genome working group"/>
            <person name="Fallon T.R."/>
            <person name="Sander Lower S.E."/>
            <person name="Weng J.-K."/>
        </authorList>
    </citation>
    <scope>NUCLEOTIDE SEQUENCE</scope>
    <source>
        <strain evidence="3">1611_PpyrPB1</strain>
        <tissue evidence="3">Whole body</tissue>
    </source>
</reference>
<feature type="signal peptide" evidence="1">
    <location>
        <begin position="1"/>
        <end position="19"/>
    </location>
</feature>
<dbReference type="Pfam" id="PF11901">
    <property type="entry name" value="DM9"/>
    <property type="match status" value="1"/>
</dbReference>
<sequence>MSALLLCLAFIQAFLLTNCSDGYYWRDFAGVVPLDAFVAGQDQNDRPIYVGQALYGATLLPSKIYTDDSKAYYTWGGELSTKDNIKILCTQHPERMVWIDSTKDGIHQLIGKDLVKGGYEASYDLYIGRAFHKWQTLVGRVRAGPTVSAYHGLYISVPEKEVYMDSFQILTYDYWANVTDQARCFKNVMLVKS</sequence>
<reference evidence="3 4" key="2">
    <citation type="journal article" date="2018" name="Elife">
        <title>Firefly genomes illuminate parallel origins of bioluminescence in beetles.</title>
        <authorList>
            <person name="Fallon T.R."/>
            <person name="Lower S.E."/>
            <person name="Chang C.H."/>
            <person name="Bessho-Uehara M."/>
            <person name="Martin G.J."/>
            <person name="Bewick A.J."/>
            <person name="Behringer M."/>
            <person name="Debat H.J."/>
            <person name="Wong I."/>
            <person name="Day J.C."/>
            <person name="Suvorov A."/>
            <person name="Silva C.J."/>
            <person name="Stanger-Hall K.F."/>
            <person name="Hall D.W."/>
            <person name="Schmitz R.J."/>
            <person name="Nelson D.R."/>
            <person name="Lewis S.M."/>
            <person name="Shigenobu S."/>
            <person name="Bybee S.M."/>
            <person name="Larracuente A.M."/>
            <person name="Oba Y."/>
            <person name="Weng J.K."/>
        </authorList>
    </citation>
    <scope>NUCLEOTIDE SEQUENCE [LARGE SCALE GENOMIC DNA]</scope>
    <source>
        <strain evidence="3">1611_PpyrPB1</strain>
        <tissue evidence="3">Whole body</tissue>
    </source>
</reference>
<dbReference type="AlphaFoldDB" id="A0A1Y1MUI1"/>
<dbReference type="PANTHER" id="PTHR31649">
    <property type="entry name" value="AGAP009604-PA"/>
    <property type="match status" value="1"/>
</dbReference>
<dbReference type="Proteomes" id="UP000327044">
    <property type="component" value="Unassembled WGS sequence"/>
</dbReference>
<dbReference type="InParanoid" id="A0A1Y1MUI1"/>
<reference evidence="2" key="1">
    <citation type="journal article" date="2016" name="Sci. Rep.">
        <title>Molecular characterization of firefly nuptial gifts: a multi-omics approach sheds light on postcopulatory sexual selection.</title>
        <authorList>
            <person name="Al-Wathiqui N."/>
            <person name="Fallon T.R."/>
            <person name="South A."/>
            <person name="Weng J.K."/>
            <person name="Lewis S.M."/>
        </authorList>
    </citation>
    <scope>NUCLEOTIDE SEQUENCE</scope>
</reference>
<evidence type="ECO:0000313" key="2">
    <source>
        <dbReference type="EMBL" id="JAV89324.1"/>
    </source>
</evidence>
<keyword evidence="1" id="KW-0732">Signal</keyword>
<dbReference type="OrthoDB" id="6767006at2759"/>
<evidence type="ECO:0000313" key="4">
    <source>
        <dbReference type="Proteomes" id="UP000327044"/>
    </source>
</evidence>
<keyword evidence="4" id="KW-1185">Reference proteome</keyword>
<evidence type="ECO:0000256" key="1">
    <source>
        <dbReference type="SAM" id="SignalP"/>
    </source>
</evidence>
<dbReference type="EMBL" id="VVIM01000009">
    <property type="protein sequence ID" value="KAB0794039.1"/>
    <property type="molecule type" value="Genomic_DNA"/>
</dbReference>
<accession>A0A1Y1MUI1</accession>
<feature type="chain" id="PRO_5036029935" evidence="1">
    <location>
        <begin position="20"/>
        <end position="193"/>
    </location>
</feature>
<gene>
    <name evidence="3" type="ORF">PPYR_13659</name>
</gene>
<proteinExistence type="predicted"/>